<evidence type="ECO:0000256" key="2">
    <source>
        <dbReference type="ARBA" id="ARBA00023125"/>
    </source>
</evidence>
<evidence type="ECO:0000313" key="6">
    <source>
        <dbReference type="Proteomes" id="UP000272400"/>
    </source>
</evidence>
<dbReference type="InterPro" id="IPR000524">
    <property type="entry name" value="Tscrpt_reg_HTH_GntR"/>
</dbReference>
<dbReference type="Gene3D" id="1.20.120.530">
    <property type="entry name" value="GntR ligand-binding domain-like"/>
    <property type="match status" value="1"/>
</dbReference>
<dbReference type="AlphaFoldDB" id="A0A3N1D165"/>
<evidence type="ECO:0000259" key="4">
    <source>
        <dbReference type="PROSITE" id="PS50949"/>
    </source>
</evidence>
<evidence type="ECO:0000313" key="5">
    <source>
        <dbReference type="EMBL" id="ROO86808.1"/>
    </source>
</evidence>
<dbReference type="SUPFAM" id="SSF46785">
    <property type="entry name" value="Winged helix' DNA-binding domain"/>
    <property type="match status" value="1"/>
</dbReference>
<organism evidence="5 6">
    <name type="scientific">Actinocorallia herbida</name>
    <dbReference type="NCBI Taxonomy" id="58109"/>
    <lineage>
        <taxon>Bacteria</taxon>
        <taxon>Bacillati</taxon>
        <taxon>Actinomycetota</taxon>
        <taxon>Actinomycetes</taxon>
        <taxon>Streptosporangiales</taxon>
        <taxon>Thermomonosporaceae</taxon>
        <taxon>Actinocorallia</taxon>
    </lineage>
</organism>
<evidence type="ECO:0000256" key="1">
    <source>
        <dbReference type="ARBA" id="ARBA00023015"/>
    </source>
</evidence>
<dbReference type="SMART" id="SM00895">
    <property type="entry name" value="FCD"/>
    <property type="match status" value="1"/>
</dbReference>
<dbReference type="InterPro" id="IPR011711">
    <property type="entry name" value="GntR_C"/>
</dbReference>
<accession>A0A3N1D165</accession>
<dbReference type="GO" id="GO:0003700">
    <property type="term" value="F:DNA-binding transcription factor activity"/>
    <property type="evidence" value="ECO:0007669"/>
    <property type="project" value="InterPro"/>
</dbReference>
<dbReference type="InterPro" id="IPR008920">
    <property type="entry name" value="TF_FadR/GntR_C"/>
</dbReference>
<keyword evidence="3" id="KW-0804">Transcription</keyword>
<dbReference type="GO" id="GO:0003677">
    <property type="term" value="F:DNA binding"/>
    <property type="evidence" value="ECO:0007669"/>
    <property type="project" value="UniProtKB-KW"/>
</dbReference>
<protein>
    <submittedName>
        <fullName evidence="5">DNA-binding GntR family transcriptional regulator</fullName>
    </submittedName>
</protein>
<dbReference type="InterPro" id="IPR036388">
    <property type="entry name" value="WH-like_DNA-bd_sf"/>
</dbReference>
<sequence>MLSIFLHHVLLDFPAMAGEKETRAGLVHARLREEIFHGVLVPGQRLRLVELAQRFSMSQSVVREALTRLVGQGLVVATPQQGFSVMALSLRHLNELTEARVRIEPVVFRLAMERGSIGWEAQAVAAHHHLAAIPVMVDGRFNETWFEVHERFHRALLDGCGNDQLLNVTMTLRDAAAVYRHWSVPVGHDFDRDVAREHAELLQAAVARNADLGAELLARHLDRTADGLRAVAEADATG</sequence>
<comment type="caution">
    <text evidence="5">The sequence shown here is derived from an EMBL/GenBank/DDBJ whole genome shotgun (WGS) entry which is preliminary data.</text>
</comment>
<dbReference type="SMART" id="SM00345">
    <property type="entry name" value="HTH_GNTR"/>
    <property type="match status" value="1"/>
</dbReference>
<feature type="domain" description="HTH gntR-type" evidence="4">
    <location>
        <begin position="21"/>
        <end position="88"/>
    </location>
</feature>
<dbReference type="Pfam" id="PF07729">
    <property type="entry name" value="FCD"/>
    <property type="match status" value="1"/>
</dbReference>
<name>A0A3N1D165_9ACTN</name>
<dbReference type="Gene3D" id="1.10.10.10">
    <property type="entry name" value="Winged helix-like DNA-binding domain superfamily/Winged helix DNA-binding domain"/>
    <property type="match status" value="1"/>
</dbReference>
<dbReference type="Pfam" id="PF00392">
    <property type="entry name" value="GntR"/>
    <property type="match status" value="1"/>
</dbReference>
<keyword evidence="2 5" id="KW-0238">DNA-binding</keyword>
<dbReference type="PANTHER" id="PTHR43537:SF5">
    <property type="entry name" value="UXU OPERON TRANSCRIPTIONAL REGULATOR"/>
    <property type="match status" value="1"/>
</dbReference>
<dbReference type="PANTHER" id="PTHR43537">
    <property type="entry name" value="TRANSCRIPTIONAL REGULATOR, GNTR FAMILY"/>
    <property type="match status" value="1"/>
</dbReference>
<dbReference type="PROSITE" id="PS50949">
    <property type="entry name" value="HTH_GNTR"/>
    <property type="match status" value="1"/>
</dbReference>
<reference evidence="5 6" key="1">
    <citation type="submission" date="2018-11" db="EMBL/GenBank/DDBJ databases">
        <title>Sequencing the genomes of 1000 actinobacteria strains.</title>
        <authorList>
            <person name="Klenk H.-P."/>
        </authorList>
    </citation>
    <scope>NUCLEOTIDE SEQUENCE [LARGE SCALE GENOMIC DNA]</scope>
    <source>
        <strain evidence="5 6">DSM 44254</strain>
    </source>
</reference>
<keyword evidence="6" id="KW-1185">Reference proteome</keyword>
<dbReference type="SUPFAM" id="SSF48008">
    <property type="entry name" value="GntR ligand-binding domain-like"/>
    <property type="match status" value="1"/>
</dbReference>
<keyword evidence="1" id="KW-0805">Transcription regulation</keyword>
<gene>
    <name evidence="5" type="ORF">EDD29_4390</name>
</gene>
<dbReference type="InterPro" id="IPR036390">
    <property type="entry name" value="WH_DNA-bd_sf"/>
</dbReference>
<proteinExistence type="predicted"/>
<dbReference type="EMBL" id="RJKE01000001">
    <property type="protein sequence ID" value="ROO86808.1"/>
    <property type="molecule type" value="Genomic_DNA"/>
</dbReference>
<dbReference type="Proteomes" id="UP000272400">
    <property type="component" value="Unassembled WGS sequence"/>
</dbReference>
<evidence type="ECO:0000256" key="3">
    <source>
        <dbReference type="ARBA" id="ARBA00023163"/>
    </source>
</evidence>